<dbReference type="GO" id="GO:0051301">
    <property type="term" value="P:cell division"/>
    <property type="evidence" value="ECO:0007669"/>
    <property type="project" value="UniProtKB-UniRule"/>
</dbReference>
<keyword evidence="9 11" id="KW-0472">Membrane</keyword>
<comment type="subcellular location">
    <subcellularLocation>
        <location evidence="11">Cell membrane</location>
        <topology evidence="11">Peripheral membrane protein</topology>
        <orientation evidence="11">Cytoplasmic side</orientation>
    </subcellularLocation>
</comment>
<evidence type="ECO:0000256" key="9">
    <source>
        <dbReference type="ARBA" id="ARBA00023136"/>
    </source>
</evidence>
<dbReference type="InterPro" id="IPR003593">
    <property type="entry name" value="AAA+_ATPase"/>
</dbReference>
<dbReference type="RefSeq" id="WP_069858855.1">
    <property type="nucleotide sequence ID" value="NZ_BDFE01000015.1"/>
</dbReference>
<comment type="subunit">
    <text evidence="11">Homodimer. Forms a membrane-associated complex with FtsX.</text>
</comment>
<keyword evidence="8 11" id="KW-0067">ATP-binding</keyword>
<evidence type="ECO:0000256" key="2">
    <source>
        <dbReference type="ARBA" id="ARBA00005417"/>
    </source>
</evidence>
<evidence type="ECO:0000256" key="11">
    <source>
        <dbReference type="RuleBase" id="RU365094"/>
    </source>
</evidence>
<evidence type="ECO:0000256" key="5">
    <source>
        <dbReference type="ARBA" id="ARBA00022475"/>
    </source>
</evidence>
<dbReference type="STRING" id="1592317.DPF_1555"/>
<dbReference type="NCBIfam" id="TIGR02673">
    <property type="entry name" value="FtsE"/>
    <property type="match status" value="1"/>
</dbReference>
<evidence type="ECO:0000256" key="1">
    <source>
        <dbReference type="ARBA" id="ARBA00002579"/>
    </source>
</evidence>
<comment type="caution">
    <text evidence="13">The sequence shown here is derived from an EMBL/GenBank/DDBJ whole genome shotgun (WGS) entry which is preliminary data.</text>
</comment>
<dbReference type="SUPFAM" id="SSF52540">
    <property type="entry name" value="P-loop containing nucleoside triphosphate hydrolases"/>
    <property type="match status" value="1"/>
</dbReference>
<dbReference type="GO" id="GO:0016887">
    <property type="term" value="F:ATP hydrolysis activity"/>
    <property type="evidence" value="ECO:0007669"/>
    <property type="project" value="InterPro"/>
</dbReference>
<accession>A0A194AHN7</accession>
<dbReference type="EMBL" id="BDFE01000015">
    <property type="protein sequence ID" value="GAU08838.1"/>
    <property type="molecule type" value="Genomic_DNA"/>
</dbReference>
<dbReference type="InterPro" id="IPR005286">
    <property type="entry name" value="Cell_div_FtsE"/>
</dbReference>
<sequence length="242" mass="26834">MIHVKSLSHSFGSHWALKDVSFSLRQGEFLFLVGPSGAGKTTLMRILHGALPVQRGRVNVAGMDLGTLRASRLHRLRRQIGVVFQDFKVLPGRTVFDNVALPLRVQGQKAQVVQHRVRAVLRSLELDTKARCLCQELSGGEQQRVAIARSVVVKPKIILADEPTGNLDPDLGRRLMNVFHQFNRHGTTIVFATHNRDILANTPMANILYLRDGAPVALESPSGQGLRRELWARRTTGSCEEG</sequence>
<feature type="domain" description="ABC transporter" evidence="12">
    <location>
        <begin position="2"/>
        <end position="237"/>
    </location>
</feature>
<evidence type="ECO:0000259" key="12">
    <source>
        <dbReference type="PROSITE" id="PS50893"/>
    </source>
</evidence>
<dbReference type="Gene3D" id="3.40.50.300">
    <property type="entry name" value="P-loop containing nucleotide triphosphate hydrolases"/>
    <property type="match status" value="1"/>
</dbReference>
<dbReference type="PANTHER" id="PTHR24220">
    <property type="entry name" value="IMPORT ATP-BINDING PROTEIN"/>
    <property type="match status" value="1"/>
</dbReference>
<evidence type="ECO:0000313" key="13">
    <source>
        <dbReference type="EMBL" id="GAU08838.1"/>
    </source>
</evidence>
<dbReference type="PANTHER" id="PTHR24220:SF470">
    <property type="entry name" value="CELL DIVISION ATP-BINDING PROTEIN FTSE"/>
    <property type="match status" value="1"/>
</dbReference>
<dbReference type="CDD" id="cd03255">
    <property type="entry name" value="ABC_MJ0796_LolCDE_FtsE"/>
    <property type="match status" value="1"/>
</dbReference>
<dbReference type="InterPro" id="IPR017871">
    <property type="entry name" value="ABC_transporter-like_CS"/>
</dbReference>
<evidence type="ECO:0000256" key="10">
    <source>
        <dbReference type="ARBA" id="ARBA00023306"/>
    </source>
</evidence>
<dbReference type="InterPro" id="IPR017911">
    <property type="entry name" value="MacB-like_ATP-bd"/>
</dbReference>
<comment type="function">
    <text evidence="1">Part of the ABC transporter FtsEX involved in cellular division. Important for assembly or stability of the septal ring.</text>
</comment>
<reference evidence="14" key="1">
    <citation type="submission" date="2016-06" db="EMBL/GenBank/DDBJ databases">
        <title>Draft genome sequence of Desulfoplanes formicivorans strain Pf12B.</title>
        <authorList>
            <person name="Watanabe M."/>
            <person name="Kojima H."/>
            <person name="Fukui M."/>
        </authorList>
    </citation>
    <scope>NUCLEOTIDE SEQUENCE [LARGE SCALE GENOMIC DNA]</scope>
    <source>
        <strain evidence="14">Pf12B</strain>
    </source>
</reference>
<dbReference type="PROSITE" id="PS50893">
    <property type="entry name" value="ABC_TRANSPORTER_2"/>
    <property type="match status" value="1"/>
</dbReference>
<name>A0A194AHN7_9BACT</name>
<dbReference type="SMART" id="SM00382">
    <property type="entry name" value="AAA"/>
    <property type="match status" value="1"/>
</dbReference>
<dbReference type="GO" id="GO:0022857">
    <property type="term" value="F:transmembrane transporter activity"/>
    <property type="evidence" value="ECO:0007669"/>
    <property type="project" value="TreeGrafter"/>
</dbReference>
<protein>
    <recommendedName>
        <fullName evidence="3 11">Cell division ATP-binding protein FtsE</fullName>
    </recommendedName>
</protein>
<dbReference type="FunFam" id="3.40.50.300:FF:000056">
    <property type="entry name" value="Cell division ATP-binding protein FtsE"/>
    <property type="match status" value="1"/>
</dbReference>
<dbReference type="OrthoDB" id="9809450at2"/>
<proteinExistence type="inferred from homology"/>
<keyword evidence="6 11" id="KW-0132">Cell division</keyword>
<dbReference type="Proteomes" id="UP000095200">
    <property type="component" value="Unassembled WGS sequence"/>
</dbReference>
<dbReference type="InterPro" id="IPR015854">
    <property type="entry name" value="ABC_transpr_LolD-like"/>
</dbReference>
<evidence type="ECO:0000256" key="4">
    <source>
        <dbReference type="ARBA" id="ARBA00022448"/>
    </source>
</evidence>
<evidence type="ECO:0000313" key="14">
    <source>
        <dbReference type="Proteomes" id="UP000095200"/>
    </source>
</evidence>
<dbReference type="GO" id="GO:0005524">
    <property type="term" value="F:ATP binding"/>
    <property type="evidence" value="ECO:0007669"/>
    <property type="project" value="UniProtKB-UniRule"/>
</dbReference>
<evidence type="ECO:0000256" key="6">
    <source>
        <dbReference type="ARBA" id="ARBA00022618"/>
    </source>
</evidence>
<dbReference type="Pfam" id="PF00005">
    <property type="entry name" value="ABC_tran"/>
    <property type="match status" value="1"/>
</dbReference>
<comment type="similarity">
    <text evidence="2 11">Belongs to the ABC transporter superfamily.</text>
</comment>
<dbReference type="PROSITE" id="PS00211">
    <property type="entry name" value="ABC_TRANSPORTER_1"/>
    <property type="match status" value="1"/>
</dbReference>
<keyword evidence="5 11" id="KW-1003">Cell membrane</keyword>
<keyword evidence="4" id="KW-0813">Transport</keyword>
<gene>
    <name evidence="11" type="primary">ftsE</name>
    <name evidence="13" type="ORF">DPF_1555</name>
</gene>
<keyword evidence="14" id="KW-1185">Reference proteome</keyword>
<evidence type="ECO:0000256" key="3">
    <source>
        <dbReference type="ARBA" id="ARBA00020019"/>
    </source>
</evidence>
<dbReference type="InterPro" id="IPR027417">
    <property type="entry name" value="P-loop_NTPase"/>
</dbReference>
<evidence type="ECO:0000256" key="7">
    <source>
        <dbReference type="ARBA" id="ARBA00022741"/>
    </source>
</evidence>
<dbReference type="InterPro" id="IPR003439">
    <property type="entry name" value="ABC_transporter-like_ATP-bd"/>
</dbReference>
<dbReference type="AlphaFoldDB" id="A0A194AHN7"/>
<evidence type="ECO:0000256" key="8">
    <source>
        <dbReference type="ARBA" id="ARBA00022840"/>
    </source>
</evidence>
<dbReference type="GO" id="GO:0005886">
    <property type="term" value="C:plasma membrane"/>
    <property type="evidence" value="ECO:0007669"/>
    <property type="project" value="UniProtKB-SubCell"/>
</dbReference>
<keyword evidence="7 11" id="KW-0547">Nucleotide-binding</keyword>
<organism evidence="13 14">
    <name type="scientific">Desulfoplanes formicivorans</name>
    <dbReference type="NCBI Taxonomy" id="1592317"/>
    <lineage>
        <taxon>Bacteria</taxon>
        <taxon>Pseudomonadati</taxon>
        <taxon>Thermodesulfobacteriota</taxon>
        <taxon>Desulfovibrionia</taxon>
        <taxon>Desulfovibrionales</taxon>
        <taxon>Desulfoplanaceae</taxon>
        <taxon>Desulfoplanes</taxon>
    </lineage>
</organism>
<keyword evidence="10 11" id="KW-0131">Cell cycle</keyword>